<organism evidence="2 3">
    <name type="scientific">Laccaria amethystina LaAM-08-1</name>
    <dbReference type="NCBI Taxonomy" id="1095629"/>
    <lineage>
        <taxon>Eukaryota</taxon>
        <taxon>Fungi</taxon>
        <taxon>Dikarya</taxon>
        <taxon>Basidiomycota</taxon>
        <taxon>Agaricomycotina</taxon>
        <taxon>Agaricomycetes</taxon>
        <taxon>Agaricomycetidae</taxon>
        <taxon>Agaricales</taxon>
        <taxon>Agaricineae</taxon>
        <taxon>Hydnangiaceae</taxon>
        <taxon>Laccaria</taxon>
    </lineage>
</organism>
<dbReference type="InterPro" id="IPR051678">
    <property type="entry name" value="AGP_Transferase"/>
</dbReference>
<proteinExistence type="predicted"/>
<dbReference type="STRING" id="1095629.A0A0C9WPX7"/>
<dbReference type="AlphaFoldDB" id="A0A0C9WPX7"/>
<reference evidence="3" key="2">
    <citation type="submission" date="2015-01" db="EMBL/GenBank/DDBJ databases">
        <title>Evolutionary Origins and Diversification of the Mycorrhizal Mutualists.</title>
        <authorList>
            <consortium name="DOE Joint Genome Institute"/>
            <consortium name="Mycorrhizal Genomics Consortium"/>
            <person name="Kohler A."/>
            <person name="Kuo A."/>
            <person name="Nagy L.G."/>
            <person name="Floudas D."/>
            <person name="Copeland A."/>
            <person name="Barry K.W."/>
            <person name="Cichocki N."/>
            <person name="Veneault-Fourrey C."/>
            <person name="LaButti K."/>
            <person name="Lindquist E.A."/>
            <person name="Lipzen A."/>
            <person name="Lundell T."/>
            <person name="Morin E."/>
            <person name="Murat C."/>
            <person name="Riley R."/>
            <person name="Ohm R."/>
            <person name="Sun H."/>
            <person name="Tunlid A."/>
            <person name="Henrissat B."/>
            <person name="Grigoriev I.V."/>
            <person name="Hibbett D.S."/>
            <person name="Martin F."/>
        </authorList>
    </citation>
    <scope>NUCLEOTIDE SEQUENCE [LARGE SCALE GENOMIC DNA]</scope>
    <source>
        <strain evidence="3">LaAM-08-1</strain>
    </source>
</reference>
<dbReference type="PANTHER" id="PTHR21310:SF58">
    <property type="entry name" value="AMINOGLYCOSIDE PHOSPHOTRANSFERASE DOMAIN-CONTAINING PROTEIN"/>
    <property type="match status" value="1"/>
</dbReference>
<gene>
    <name evidence="2" type="ORF">K443DRAFT_112650</name>
</gene>
<dbReference type="Proteomes" id="UP000054477">
    <property type="component" value="Unassembled WGS sequence"/>
</dbReference>
<dbReference type="HOGENOM" id="CLU_021768_3_2_1"/>
<dbReference type="PANTHER" id="PTHR21310">
    <property type="entry name" value="AMINOGLYCOSIDE PHOSPHOTRANSFERASE-RELATED-RELATED"/>
    <property type="match status" value="1"/>
</dbReference>
<evidence type="ECO:0000259" key="1">
    <source>
        <dbReference type="Pfam" id="PF01636"/>
    </source>
</evidence>
<dbReference type="Pfam" id="PF01636">
    <property type="entry name" value="APH"/>
    <property type="match status" value="1"/>
</dbReference>
<dbReference type="InterPro" id="IPR002575">
    <property type="entry name" value="Aminoglycoside_PTrfase"/>
</dbReference>
<dbReference type="OrthoDB" id="5404599at2759"/>
<reference evidence="2 3" key="1">
    <citation type="submission" date="2014-04" db="EMBL/GenBank/DDBJ databases">
        <authorList>
            <consortium name="DOE Joint Genome Institute"/>
            <person name="Kuo A."/>
            <person name="Kohler A."/>
            <person name="Nagy L.G."/>
            <person name="Floudas D."/>
            <person name="Copeland A."/>
            <person name="Barry K.W."/>
            <person name="Cichocki N."/>
            <person name="Veneault-Fourrey C."/>
            <person name="LaButti K."/>
            <person name="Lindquist E.A."/>
            <person name="Lipzen A."/>
            <person name="Lundell T."/>
            <person name="Morin E."/>
            <person name="Murat C."/>
            <person name="Sun H."/>
            <person name="Tunlid A."/>
            <person name="Henrissat B."/>
            <person name="Grigoriev I.V."/>
            <person name="Hibbett D.S."/>
            <person name="Martin F."/>
            <person name="Nordberg H.P."/>
            <person name="Cantor M.N."/>
            <person name="Hua S.X."/>
        </authorList>
    </citation>
    <scope>NUCLEOTIDE SEQUENCE [LARGE SCALE GENOMIC DNA]</scope>
    <source>
        <strain evidence="2 3">LaAM-08-1</strain>
    </source>
</reference>
<evidence type="ECO:0000313" key="3">
    <source>
        <dbReference type="Proteomes" id="UP000054477"/>
    </source>
</evidence>
<feature type="non-terminal residue" evidence="2">
    <location>
        <position position="1"/>
    </location>
</feature>
<dbReference type="InterPro" id="IPR011009">
    <property type="entry name" value="Kinase-like_dom_sf"/>
</dbReference>
<dbReference type="Gene3D" id="3.90.1200.10">
    <property type="match status" value="1"/>
</dbReference>
<evidence type="ECO:0000313" key="2">
    <source>
        <dbReference type="EMBL" id="KIJ93060.1"/>
    </source>
</evidence>
<accession>A0A0C9WPX7</accession>
<dbReference type="SUPFAM" id="SSF56112">
    <property type="entry name" value="Protein kinase-like (PK-like)"/>
    <property type="match status" value="1"/>
</dbReference>
<name>A0A0C9WPX7_9AGAR</name>
<protein>
    <recommendedName>
        <fullName evidence="1">Aminoglycoside phosphotransferase domain-containing protein</fullName>
    </recommendedName>
</protein>
<sequence>PPRLSNKEGRFVTASEALTTQYVSENTTIPVPRMLDVIALSSGKGNFLLMTGVKGKEYGPTGVTLDKMAGNQRAVFTETLREWFDQLRCLRPPDDRTISGFMGTGVSSYRIQHPETVGPFPSQDEFHTQPFCQPWEPYNDVLRAALEKRANTQYKICFTHGDITPHNILVDENLRPCALVDWECAGWMPEYWEYTRALYLRERYLEWKKVFTDIFPRYEAELTVERAIWEHYTP</sequence>
<feature type="domain" description="Aminoglycoside phosphotransferase" evidence="1">
    <location>
        <begin position="26"/>
        <end position="201"/>
    </location>
</feature>
<dbReference type="EMBL" id="KN838868">
    <property type="protein sequence ID" value="KIJ93060.1"/>
    <property type="molecule type" value="Genomic_DNA"/>
</dbReference>
<keyword evidence="3" id="KW-1185">Reference proteome</keyword>